<dbReference type="InterPro" id="IPR035979">
    <property type="entry name" value="RBD_domain_sf"/>
</dbReference>
<feature type="compositionally biased region" description="Low complexity" evidence="7">
    <location>
        <begin position="77"/>
        <end position="86"/>
    </location>
</feature>
<dbReference type="CDD" id="cd12652">
    <property type="entry name" value="RRM2_Hu"/>
    <property type="match status" value="1"/>
</dbReference>
<feature type="domain" description="RRM" evidence="8">
    <location>
        <begin position="171"/>
        <end position="249"/>
    </location>
</feature>
<dbReference type="GO" id="GO:1990904">
    <property type="term" value="C:ribonucleoprotein complex"/>
    <property type="evidence" value="ECO:0007669"/>
    <property type="project" value="InterPro"/>
</dbReference>
<feature type="region of interest" description="Disordered" evidence="7">
    <location>
        <begin position="1"/>
        <end position="170"/>
    </location>
</feature>
<dbReference type="InterPro" id="IPR002343">
    <property type="entry name" value="Hud_Sxl_RNA"/>
</dbReference>
<dbReference type="FunFam" id="3.30.70.330:FF:000383">
    <property type="entry name" value="Sex lethal, isoform D"/>
    <property type="match status" value="1"/>
</dbReference>
<dbReference type="PRINTS" id="PR00961">
    <property type="entry name" value="HUDSXLRNA"/>
</dbReference>
<dbReference type="GO" id="GO:0010629">
    <property type="term" value="P:negative regulation of gene expression"/>
    <property type="evidence" value="ECO:0007669"/>
    <property type="project" value="UniProtKB-ARBA"/>
</dbReference>
<evidence type="ECO:0000256" key="1">
    <source>
        <dbReference type="ARBA" id="ARBA00004123"/>
    </source>
</evidence>
<feature type="compositionally biased region" description="Polar residues" evidence="7">
    <location>
        <begin position="98"/>
        <end position="111"/>
    </location>
</feature>
<proteinExistence type="inferred from homology"/>
<dbReference type="GO" id="GO:0005737">
    <property type="term" value="C:cytoplasm"/>
    <property type="evidence" value="ECO:0007669"/>
    <property type="project" value="UniProtKB-ARBA"/>
</dbReference>
<keyword evidence="10" id="KW-1185">Reference proteome</keyword>
<feature type="compositionally biased region" description="Polar residues" evidence="7">
    <location>
        <begin position="118"/>
        <end position="127"/>
    </location>
</feature>
<keyword evidence="3" id="KW-0677">Repeat</keyword>
<reference evidence="9 10" key="1">
    <citation type="submission" date="2019-07" db="EMBL/GenBank/DDBJ databases">
        <authorList>
            <person name="Jastrzebski P J."/>
            <person name="Paukszto L."/>
            <person name="Jastrzebski P J."/>
        </authorList>
    </citation>
    <scope>NUCLEOTIDE SEQUENCE [LARGE SCALE GENOMIC DNA]</scope>
    <source>
        <strain evidence="9 10">WMS-il1</strain>
    </source>
</reference>
<dbReference type="GO" id="GO:0050686">
    <property type="term" value="P:negative regulation of mRNA processing"/>
    <property type="evidence" value="ECO:0007669"/>
    <property type="project" value="UniProtKB-ARBA"/>
</dbReference>
<organism evidence="9 10">
    <name type="scientific">Hymenolepis diminuta</name>
    <name type="common">Rat tapeworm</name>
    <dbReference type="NCBI Taxonomy" id="6216"/>
    <lineage>
        <taxon>Eukaryota</taxon>
        <taxon>Metazoa</taxon>
        <taxon>Spiralia</taxon>
        <taxon>Lophotrochozoa</taxon>
        <taxon>Platyhelminthes</taxon>
        <taxon>Cestoda</taxon>
        <taxon>Eucestoda</taxon>
        <taxon>Cyclophyllidea</taxon>
        <taxon>Hymenolepididae</taxon>
        <taxon>Hymenolepis</taxon>
    </lineage>
</organism>
<dbReference type="GO" id="GO:0009967">
    <property type="term" value="P:positive regulation of signal transduction"/>
    <property type="evidence" value="ECO:0007669"/>
    <property type="project" value="UniProtKB-ARBA"/>
</dbReference>
<feature type="compositionally biased region" description="Basic and acidic residues" evidence="7">
    <location>
        <begin position="1"/>
        <end position="12"/>
    </location>
</feature>
<feature type="compositionally biased region" description="Polar residues" evidence="7">
    <location>
        <begin position="40"/>
        <end position="70"/>
    </location>
</feature>
<dbReference type="FunFam" id="3.30.70.330:FF:000205">
    <property type="entry name" value="Sex lethal, isoform B"/>
    <property type="match status" value="1"/>
</dbReference>
<comment type="subcellular location">
    <subcellularLocation>
        <location evidence="1">Nucleus</location>
    </subcellularLocation>
</comment>
<dbReference type="PANTHER" id="PTHR10352">
    <property type="entry name" value="EUKARYOTIC TRANSLATION INITIATION FACTOR 3 SUBUNIT G"/>
    <property type="match status" value="1"/>
</dbReference>
<name>A0A564YT41_HYMDI</name>
<feature type="compositionally biased region" description="Basic and acidic residues" evidence="7">
    <location>
        <begin position="143"/>
        <end position="157"/>
    </location>
</feature>
<keyword evidence="4 6" id="KW-0694">RNA-binding</keyword>
<sequence length="684" mass="72670">MNTTETKKDNSASKKTPLITNNSTENSKEVSLPDKVSRPSHLSSTNQKNKVSSRRATTTMTTNEYKSTFPDSDTEQSDISTTSSSSLEVPNDRIPPEMQSSEYRVSSTSTELPPCNLDETSTPTNDAAKSVEKTEGNSSSEEVESKPKTLESSKSIDSETSFIPPSEDTGTNLIVNYLPQNMTQEEIKSLFASIGEVESCKLIRDKSTCQNLGYGFVNYVNAKDAERAITTLNGLRLQNKTIKVSLARPSSESIKGANLYISGLPKSYTQQDIEKLFTCCGKIITSRILYDSNTGLSRGVGFIRFDQRSEAEHAIRHLNGIVPPGFTDPITVKLANSPSGGGSCKGSMPGAVGGLITPALMHPNYHQHHQGLLLAAAAAAAAVSAGSNDGKPNPPQTTLPLPPHSAPPLAGITFMHQMGSLPTNFAFPPHPLMPATGHDSLQLANTFHGPSELVPFSAPTVPTSRQLLSAAAINVPTPGGSQEEPIMNLPLVPAPGSHPIHPLTTSTSVAAAAAAAVASGMFGAPLNARFRYPMGAPSINRDLSAALSTLPCMSPGPHPPPLLAAPPITTLEPVPALIRPPGSGAWCLFVHNMAPDTEEATLWRLFGPFGAVRSVSVAREHGPGSKCRGFGFVNMVNYEEAVHAIQHLNGYALGNRILQVTFKSFNYNPKALPLVPTSGKQTKS</sequence>
<dbReference type="GO" id="GO:0003729">
    <property type="term" value="F:mRNA binding"/>
    <property type="evidence" value="ECO:0007669"/>
    <property type="project" value="UniProtKB-ARBA"/>
</dbReference>
<evidence type="ECO:0000259" key="8">
    <source>
        <dbReference type="PROSITE" id="PS50102"/>
    </source>
</evidence>
<dbReference type="InterPro" id="IPR034775">
    <property type="entry name" value="Elav_RRM1"/>
</dbReference>
<dbReference type="GO" id="GO:0005634">
    <property type="term" value="C:nucleus"/>
    <property type="evidence" value="ECO:0007669"/>
    <property type="project" value="UniProtKB-SubCell"/>
</dbReference>
<dbReference type="SMART" id="SM00360">
    <property type="entry name" value="RRM"/>
    <property type="match status" value="3"/>
</dbReference>
<feature type="compositionally biased region" description="Basic and acidic residues" evidence="7">
    <location>
        <begin position="26"/>
        <end position="37"/>
    </location>
</feature>
<dbReference type="SUPFAM" id="SSF54928">
    <property type="entry name" value="RNA-binding domain, RBD"/>
    <property type="match status" value="2"/>
</dbReference>
<dbReference type="InterPro" id="IPR012677">
    <property type="entry name" value="Nucleotide-bd_a/b_plait_sf"/>
</dbReference>
<evidence type="ECO:0000256" key="7">
    <source>
        <dbReference type="SAM" id="MobiDB-lite"/>
    </source>
</evidence>
<evidence type="ECO:0000313" key="10">
    <source>
        <dbReference type="Proteomes" id="UP000321570"/>
    </source>
</evidence>
<dbReference type="InterPro" id="IPR000504">
    <property type="entry name" value="RRM_dom"/>
</dbReference>
<dbReference type="InterPro" id="IPR006548">
    <property type="entry name" value="ELAD_HU_SF"/>
</dbReference>
<dbReference type="NCBIfam" id="TIGR01661">
    <property type="entry name" value="ELAV_HUD_SF"/>
    <property type="match status" value="1"/>
</dbReference>
<feature type="compositionally biased region" description="Polar residues" evidence="7">
    <location>
        <begin position="158"/>
        <end position="170"/>
    </location>
</feature>
<evidence type="ECO:0000256" key="5">
    <source>
        <dbReference type="ARBA" id="ARBA00023242"/>
    </source>
</evidence>
<feature type="domain" description="RRM" evidence="8">
    <location>
        <begin position="586"/>
        <end position="665"/>
    </location>
</feature>
<gene>
    <name evidence="9" type="ORF">WMSIL1_LOCUS9177</name>
</gene>
<dbReference type="CDD" id="cd12650">
    <property type="entry name" value="RRM1_Hu"/>
    <property type="match status" value="1"/>
</dbReference>
<dbReference type="Gene3D" id="3.30.70.330">
    <property type="match status" value="3"/>
</dbReference>
<dbReference type="AlphaFoldDB" id="A0A564YT41"/>
<dbReference type="CDD" id="cd12377">
    <property type="entry name" value="RRM3_Hu"/>
    <property type="match status" value="1"/>
</dbReference>
<dbReference type="EMBL" id="CABIJS010000355">
    <property type="protein sequence ID" value="VUZ50169.1"/>
    <property type="molecule type" value="Genomic_DNA"/>
</dbReference>
<dbReference type="PROSITE" id="PS50102">
    <property type="entry name" value="RRM"/>
    <property type="match status" value="3"/>
</dbReference>
<comment type="similarity">
    <text evidence="2">Belongs to the RRM elav family.</text>
</comment>
<evidence type="ECO:0000256" key="6">
    <source>
        <dbReference type="PROSITE-ProRule" id="PRU00176"/>
    </source>
</evidence>
<accession>A0A564YT41</accession>
<keyword evidence="5" id="KW-0539">Nucleus</keyword>
<evidence type="ECO:0000256" key="2">
    <source>
        <dbReference type="ARBA" id="ARBA00006266"/>
    </source>
</evidence>
<feature type="domain" description="RRM" evidence="8">
    <location>
        <begin position="257"/>
        <end position="337"/>
    </location>
</feature>
<evidence type="ECO:0000313" key="9">
    <source>
        <dbReference type="EMBL" id="VUZ50169.1"/>
    </source>
</evidence>
<evidence type="ECO:0000256" key="4">
    <source>
        <dbReference type="ARBA" id="ARBA00022884"/>
    </source>
</evidence>
<evidence type="ECO:0000256" key="3">
    <source>
        <dbReference type="ARBA" id="ARBA00022737"/>
    </source>
</evidence>
<protein>
    <recommendedName>
        <fullName evidence="8">RRM domain-containing protein</fullName>
    </recommendedName>
</protein>
<dbReference type="Proteomes" id="UP000321570">
    <property type="component" value="Unassembled WGS sequence"/>
</dbReference>
<dbReference type="Pfam" id="PF00076">
    <property type="entry name" value="RRM_1"/>
    <property type="match status" value="3"/>
</dbReference>